<proteinExistence type="predicted"/>
<evidence type="ECO:0000313" key="1">
    <source>
        <dbReference type="EnsemblPlants" id="MELO3C033968.2.1"/>
    </source>
</evidence>
<dbReference type="EnsemblPlants" id="MELO3C033968.2.1">
    <property type="protein sequence ID" value="MELO3C033968.2.1"/>
    <property type="gene ID" value="MELO3C033968.2"/>
</dbReference>
<name>A0A9I9EHN4_CUCME</name>
<dbReference type="Gramene" id="MELO3C033968.2.1">
    <property type="protein sequence ID" value="MELO3C033968.2.1"/>
    <property type="gene ID" value="MELO3C033968.2"/>
</dbReference>
<accession>A0A9I9EHN4</accession>
<reference evidence="1" key="1">
    <citation type="submission" date="2023-03" db="UniProtKB">
        <authorList>
            <consortium name="EnsemblPlants"/>
        </authorList>
    </citation>
    <scope>IDENTIFICATION</scope>
</reference>
<sequence length="113" mass="13168">MLRASSQEINSISSTIPSAFMYIRMTRIAIYFDGYVAEYKINVDDFEHEMGLMESFTPGIREELESIGFVKWFLPTHHIDPVNKMKYQVIDGTSQYVIYLSMKFKLCIAKSYT</sequence>
<dbReference type="AlphaFoldDB" id="A0A9I9EHN4"/>
<protein>
    <submittedName>
        <fullName evidence="1">Uncharacterized protein</fullName>
    </submittedName>
</protein>
<organism evidence="1">
    <name type="scientific">Cucumis melo</name>
    <name type="common">Muskmelon</name>
    <dbReference type="NCBI Taxonomy" id="3656"/>
    <lineage>
        <taxon>Eukaryota</taxon>
        <taxon>Viridiplantae</taxon>
        <taxon>Streptophyta</taxon>
        <taxon>Embryophyta</taxon>
        <taxon>Tracheophyta</taxon>
        <taxon>Spermatophyta</taxon>
        <taxon>Magnoliopsida</taxon>
        <taxon>eudicotyledons</taxon>
        <taxon>Gunneridae</taxon>
        <taxon>Pentapetalae</taxon>
        <taxon>rosids</taxon>
        <taxon>fabids</taxon>
        <taxon>Cucurbitales</taxon>
        <taxon>Cucurbitaceae</taxon>
        <taxon>Benincaseae</taxon>
        <taxon>Cucumis</taxon>
    </lineage>
</organism>